<protein>
    <submittedName>
        <fullName evidence="1">Uncharacterized protein</fullName>
    </submittedName>
</protein>
<gene>
    <name evidence="1" type="ORF">NDI38_04815</name>
</gene>
<proteinExistence type="predicted"/>
<evidence type="ECO:0000313" key="1">
    <source>
        <dbReference type="EMBL" id="MEP1057751.1"/>
    </source>
</evidence>
<reference evidence="1 2" key="1">
    <citation type="submission" date="2022-04" db="EMBL/GenBank/DDBJ databases">
        <title>Positive selection, recombination, and allopatry shape intraspecific diversity of widespread and dominant cyanobacteria.</title>
        <authorList>
            <person name="Wei J."/>
            <person name="Shu W."/>
            <person name="Hu C."/>
        </authorList>
    </citation>
    <scope>NUCLEOTIDE SEQUENCE [LARGE SCALE GENOMIC DNA]</scope>
    <source>
        <strain evidence="1 2">AS-A4</strain>
    </source>
</reference>
<dbReference type="EMBL" id="JAMPLM010000002">
    <property type="protein sequence ID" value="MEP1057751.1"/>
    <property type="molecule type" value="Genomic_DNA"/>
</dbReference>
<evidence type="ECO:0000313" key="2">
    <source>
        <dbReference type="Proteomes" id="UP001476950"/>
    </source>
</evidence>
<keyword evidence="2" id="KW-1185">Reference proteome</keyword>
<dbReference type="Proteomes" id="UP001476950">
    <property type="component" value="Unassembled WGS sequence"/>
</dbReference>
<name>A0ABV0KFA8_9CYAN</name>
<dbReference type="RefSeq" id="WP_190450863.1">
    <property type="nucleotide sequence ID" value="NZ_JAMPLM010000002.1"/>
</dbReference>
<comment type="caution">
    <text evidence="1">The sequence shown here is derived from an EMBL/GenBank/DDBJ whole genome shotgun (WGS) entry which is preliminary data.</text>
</comment>
<accession>A0ABV0KFA8</accession>
<sequence length="51" mass="5525">MLILAIFAASAIIVCAIALRDLQRQRQVRAAARAIAASAQSTQWAQKESRS</sequence>
<organism evidence="1 2">
    <name type="scientific">Stenomitos frigidus AS-A4</name>
    <dbReference type="NCBI Taxonomy" id="2933935"/>
    <lineage>
        <taxon>Bacteria</taxon>
        <taxon>Bacillati</taxon>
        <taxon>Cyanobacteriota</taxon>
        <taxon>Cyanophyceae</taxon>
        <taxon>Leptolyngbyales</taxon>
        <taxon>Leptolyngbyaceae</taxon>
        <taxon>Stenomitos</taxon>
    </lineage>
</organism>